<evidence type="ECO:0000256" key="1">
    <source>
        <dbReference type="SAM" id="MobiDB-lite"/>
    </source>
</evidence>
<protein>
    <submittedName>
        <fullName evidence="2">Uncharacterized protein</fullName>
    </submittedName>
</protein>
<dbReference type="AlphaFoldDB" id="W7TMY2"/>
<feature type="region of interest" description="Disordered" evidence="1">
    <location>
        <begin position="170"/>
        <end position="189"/>
    </location>
</feature>
<name>W7TMY2_9STRA</name>
<dbReference type="EMBL" id="AZIL01000296">
    <property type="protein sequence ID" value="EWM28445.1"/>
    <property type="molecule type" value="Genomic_DNA"/>
</dbReference>
<feature type="region of interest" description="Disordered" evidence="1">
    <location>
        <begin position="99"/>
        <end position="127"/>
    </location>
</feature>
<reference evidence="2 3" key="1">
    <citation type="journal article" date="2014" name="Mol. Plant">
        <title>Chromosome Scale Genome Assembly and Transcriptome Profiling of Nannochloropsis gaditana in Nitrogen Depletion.</title>
        <authorList>
            <person name="Corteggiani Carpinelli E."/>
            <person name="Telatin A."/>
            <person name="Vitulo N."/>
            <person name="Forcato C."/>
            <person name="D'Angelo M."/>
            <person name="Schiavon R."/>
            <person name="Vezzi A."/>
            <person name="Giacometti G.M."/>
            <person name="Morosinotto T."/>
            <person name="Valle G."/>
        </authorList>
    </citation>
    <scope>NUCLEOTIDE SEQUENCE [LARGE SCALE GENOMIC DNA]</scope>
    <source>
        <strain evidence="2 3">B-31</strain>
    </source>
</reference>
<keyword evidence="3" id="KW-1185">Reference proteome</keyword>
<feature type="compositionally biased region" description="Polar residues" evidence="1">
    <location>
        <begin position="68"/>
        <end position="77"/>
    </location>
</feature>
<feature type="region of interest" description="Disordered" evidence="1">
    <location>
        <begin position="19"/>
        <end position="42"/>
    </location>
</feature>
<sequence>MPHIFPLLCHRQVIRRSNASTEFQRDRSKHFPHAPAPRISSSFRRTRFPQGVPIVLQGMGSPAEKRSGGSTSQDVVLSSSSSSGSPLLQYFSKSASASVLPPSVPPPPIPPPGLGASASSPPPSTSLPSLLKSKSFGFLSSPFFAAPSAAGEEKCSIGKEDNVRLAATGGGFSPRQILTPPSPSSFVRQQPLREGKGEQLMMQMMLDM</sequence>
<organism evidence="2 3">
    <name type="scientific">Nannochloropsis gaditana</name>
    <dbReference type="NCBI Taxonomy" id="72520"/>
    <lineage>
        <taxon>Eukaryota</taxon>
        <taxon>Sar</taxon>
        <taxon>Stramenopiles</taxon>
        <taxon>Ochrophyta</taxon>
        <taxon>Eustigmatophyceae</taxon>
        <taxon>Eustigmatales</taxon>
        <taxon>Monodopsidaceae</taxon>
        <taxon>Nannochloropsis</taxon>
    </lineage>
</organism>
<proteinExistence type="predicted"/>
<evidence type="ECO:0000313" key="2">
    <source>
        <dbReference type="EMBL" id="EWM28445.1"/>
    </source>
</evidence>
<accession>W7TMY2</accession>
<evidence type="ECO:0000313" key="3">
    <source>
        <dbReference type="Proteomes" id="UP000019335"/>
    </source>
</evidence>
<dbReference type="Proteomes" id="UP000019335">
    <property type="component" value="Chromosome 4"/>
</dbReference>
<comment type="caution">
    <text evidence="2">The sequence shown here is derived from an EMBL/GenBank/DDBJ whole genome shotgun (WGS) entry which is preliminary data.</text>
</comment>
<feature type="compositionally biased region" description="Pro residues" evidence="1">
    <location>
        <begin position="102"/>
        <end position="113"/>
    </location>
</feature>
<feature type="region of interest" description="Disordered" evidence="1">
    <location>
        <begin position="55"/>
        <end position="84"/>
    </location>
</feature>
<gene>
    <name evidence="2" type="ORF">Naga_100591g2</name>
</gene>